<organism evidence="1 2">
    <name type="scientific">Trifolium pratense</name>
    <name type="common">Red clover</name>
    <dbReference type="NCBI Taxonomy" id="57577"/>
    <lineage>
        <taxon>Eukaryota</taxon>
        <taxon>Viridiplantae</taxon>
        <taxon>Streptophyta</taxon>
        <taxon>Embryophyta</taxon>
        <taxon>Tracheophyta</taxon>
        <taxon>Spermatophyta</taxon>
        <taxon>Magnoliopsida</taxon>
        <taxon>eudicotyledons</taxon>
        <taxon>Gunneridae</taxon>
        <taxon>Pentapetalae</taxon>
        <taxon>rosids</taxon>
        <taxon>fabids</taxon>
        <taxon>Fabales</taxon>
        <taxon>Fabaceae</taxon>
        <taxon>Papilionoideae</taxon>
        <taxon>50 kb inversion clade</taxon>
        <taxon>NPAAA clade</taxon>
        <taxon>Hologalegina</taxon>
        <taxon>IRL clade</taxon>
        <taxon>Trifolieae</taxon>
        <taxon>Trifolium</taxon>
    </lineage>
</organism>
<proteinExistence type="predicted"/>
<accession>A0ACB0I8J5</accession>
<evidence type="ECO:0000313" key="2">
    <source>
        <dbReference type="Proteomes" id="UP001177021"/>
    </source>
</evidence>
<dbReference type="Proteomes" id="UP001177021">
    <property type="component" value="Unassembled WGS sequence"/>
</dbReference>
<protein>
    <submittedName>
        <fullName evidence="1">Uncharacterized protein</fullName>
    </submittedName>
</protein>
<keyword evidence="2" id="KW-1185">Reference proteome</keyword>
<reference evidence="1" key="1">
    <citation type="submission" date="2023-10" db="EMBL/GenBank/DDBJ databases">
        <authorList>
            <person name="Rodriguez Cubillos JULIANA M."/>
            <person name="De Vega J."/>
        </authorList>
    </citation>
    <scope>NUCLEOTIDE SEQUENCE</scope>
</reference>
<evidence type="ECO:0000313" key="1">
    <source>
        <dbReference type="EMBL" id="CAJ2628328.1"/>
    </source>
</evidence>
<comment type="caution">
    <text evidence="1">The sequence shown here is derived from an EMBL/GenBank/DDBJ whole genome shotgun (WGS) entry which is preliminary data.</text>
</comment>
<name>A0ACB0I8J5_TRIPR</name>
<sequence length="193" mass="21399">MASHNKNWFLVSLLLIILLQIQTKVFCFQYQVGDLNAWGIPTSTNSQVYTKWSKFHNFTLGDSLLFLYPPSQDSLIQVTQESYKSCNIKDPILFMNNGNSLFNITSKGDFYFTSGVNGHCQKKQKIHISVGGIGNVDDDANSPSSLPANGPSYQNVFGSIPVAPSTSNSPHTTSTFHVLIVESIIYAMFFALM</sequence>
<dbReference type="EMBL" id="CASHSV030000001">
    <property type="protein sequence ID" value="CAJ2628328.1"/>
    <property type="molecule type" value="Genomic_DNA"/>
</dbReference>
<gene>
    <name evidence="1" type="ORF">MILVUS5_LOCUS593</name>
</gene>